<proteinExistence type="predicted"/>
<reference evidence="1" key="1">
    <citation type="submission" date="2019-11" db="UniProtKB">
        <authorList>
            <consortium name="WormBaseParasite"/>
        </authorList>
    </citation>
    <scope>IDENTIFICATION</scope>
</reference>
<organism evidence="1">
    <name type="scientific">Mesocestoides corti</name>
    <name type="common">Flatworm</name>
    <dbReference type="NCBI Taxonomy" id="53468"/>
    <lineage>
        <taxon>Eukaryota</taxon>
        <taxon>Metazoa</taxon>
        <taxon>Spiralia</taxon>
        <taxon>Lophotrochozoa</taxon>
        <taxon>Platyhelminthes</taxon>
        <taxon>Cestoda</taxon>
        <taxon>Eucestoda</taxon>
        <taxon>Cyclophyllidea</taxon>
        <taxon>Mesocestoididae</taxon>
        <taxon>Mesocestoides</taxon>
    </lineage>
</organism>
<sequence>MKNRGTAEQALLTNHEPEPQVRRLPFESSTLATPLNTYNSLSVSFSGWLLIFLACHWNSERHRIG</sequence>
<accession>A0A5K3F2F4</accession>
<name>A0A5K3F2F4_MESCO</name>
<evidence type="ECO:0000313" key="1">
    <source>
        <dbReference type="WBParaSite" id="MCU_004380-RA"/>
    </source>
</evidence>
<dbReference type="WBParaSite" id="MCU_004380-RA">
    <property type="protein sequence ID" value="MCU_004380-RA"/>
    <property type="gene ID" value="MCU_004380"/>
</dbReference>
<protein>
    <submittedName>
        <fullName evidence="1">Uncharacterized protein</fullName>
    </submittedName>
</protein>
<dbReference type="AlphaFoldDB" id="A0A5K3F2F4"/>